<evidence type="ECO:0000256" key="1">
    <source>
        <dbReference type="SAM" id="Phobius"/>
    </source>
</evidence>
<gene>
    <name evidence="2" type="ORF">GCM10023198_00070</name>
</gene>
<organism evidence="2 3">
    <name type="scientific">Promicromonospora umidemergens</name>
    <dbReference type="NCBI Taxonomy" id="629679"/>
    <lineage>
        <taxon>Bacteria</taxon>
        <taxon>Bacillati</taxon>
        <taxon>Actinomycetota</taxon>
        <taxon>Actinomycetes</taxon>
        <taxon>Micrococcales</taxon>
        <taxon>Promicromonosporaceae</taxon>
        <taxon>Promicromonospora</taxon>
    </lineage>
</organism>
<keyword evidence="3" id="KW-1185">Reference proteome</keyword>
<evidence type="ECO:0000313" key="3">
    <source>
        <dbReference type="Proteomes" id="UP001500843"/>
    </source>
</evidence>
<evidence type="ECO:0000313" key="2">
    <source>
        <dbReference type="EMBL" id="GAA4685954.1"/>
    </source>
</evidence>
<dbReference type="Proteomes" id="UP001500843">
    <property type="component" value="Unassembled WGS sequence"/>
</dbReference>
<feature type="transmembrane region" description="Helical" evidence="1">
    <location>
        <begin position="34"/>
        <end position="52"/>
    </location>
</feature>
<accession>A0ABP8WAX0</accession>
<protein>
    <submittedName>
        <fullName evidence="2">Uncharacterized protein</fullName>
    </submittedName>
</protein>
<reference evidence="3" key="1">
    <citation type="journal article" date="2019" name="Int. J. Syst. Evol. Microbiol.">
        <title>The Global Catalogue of Microorganisms (GCM) 10K type strain sequencing project: providing services to taxonomists for standard genome sequencing and annotation.</title>
        <authorList>
            <consortium name="The Broad Institute Genomics Platform"/>
            <consortium name="The Broad Institute Genome Sequencing Center for Infectious Disease"/>
            <person name="Wu L."/>
            <person name="Ma J."/>
        </authorList>
    </citation>
    <scope>NUCLEOTIDE SEQUENCE [LARGE SCALE GENOMIC DNA]</scope>
    <source>
        <strain evidence="3">JCM 17975</strain>
    </source>
</reference>
<comment type="caution">
    <text evidence="2">The sequence shown here is derived from an EMBL/GenBank/DDBJ whole genome shotgun (WGS) entry which is preliminary data.</text>
</comment>
<proteinExistence type="predicted"/>
<name>A0ABP8WAX0_9MICO</name>
<keyword evidence="1" id="KW-0812">Transmembrane</keyword>
<dbReference type="EMBL" id="BAABHM010000002">
    <property type="protein sequence ID" value="GAA4685954.1"/>
    <property type="molecule type" value="Genomic_DNA"/>
</dbReference>
<sequence length="137" mass="14642">MPMRRPSVFVLLIAALLLVGVATAIVAAADGSAAPALVGVGLALLAGATYVADRRTQTARKSLELRLEKGIEATRQDLAAARKDLPDVATREDLAEVAERLDRLDARLDTTQRRLVASSDAARLEAAERESRMRPAL</sequence>
<keyword evidence="1" id="KW-0472">Membrane</keyword>
<keyword evidence="1" id="KW-1133">Transmembrane helix</keyword>